<keyword evidence="6" id="KW-0805">Transcription regulation</keyword>
<dbReference type="GO" id="GO:0005634">
    <property type="term" value="C:nucleus"/>
    <property type="evidence" value="ECO:0007669"/>
    <property type="project" value="TreeGrafter"/>
</dbReference>
<keyword evidence="4" id="KW-0862">Zinc</keyword>
<feature type="compositionally biased region" description="Basic and acidic residues" evidence="8">
    <location>
        <begin position="579"/>
        <end position="597"/>
    </location>
</feature>
<gene>
    <name evidence="11" type="primary">AlNc14C155G7615</name>
    <name evidence="11" type="ORF">ALNC14_085840</name>
</gene>
<dbReference type="GO" id="GO:0006325">
    <property type="term" value="P:chromatin organization"/>
    <property type="evidence" value="ECO:0007669"/>
    <property type="project" value="UniProtKB-KW"/>
</dbReference>
<evidence type="ECO:0000256" key="2">
    <source>
        <dbReference type="ARBA" id="ARBA00022723"/>
    </source>
</evidence>
<name>F0WMB0_9STRA</name>
<dbReference type="InterPro" id="IPR057540">
    <property type="entry name" value="Znf_SUZ12"/>
</dbReference>
<dbReference type="Pfam" id="PF23320">
    <property type="entry name" value="Zn_SUZ12"/>
    <property type="match status" value="1"/>
</dbReference>
<comment type="similarity">
    <text evidence="1">Belongs to the VEFS (VRN2-EMF2-FIS2-SU(Z)12) family.</text>
</comment>
<evidence type="ECO:0000259" key="9">
    <source>
        <dbReference type="Pfam" id="PF09733"/>
    </source>
</evidence>
<dbReference type="EMBL" id="FR824200">
    <property type="protein sequence ID" value="CCA22441.1"/>
    <property type="molecule type" value="Genomic_DNA"/>
</dbReference>
<keyword evidence="5" id="KW-0156">Chromatin regulator</keyword>
<reference evidence="11" key="2">
    <citation type="submission" date="2011-02" db="EMBL/GenBank/DDBJ databases">
        <authorList>
            <person name="MacLean D."/>
        </authorList>
    </citation>
    <scope>NUCLEOTIDE SEQUENCE</scope>
</reference>
<feature type="region of interest" description="Disordered" evidence="8">
    <location>
        <begin position="579"/>
        <end position="610"/>
    </location>
</feature>
<evidence type="ECO:0000313" key="11">
    <source>
        <dbReference type="EMBL" id="CCA22441.1"/>
    </source>
</evidence>
<dbReference type="CDD" id="cd21553">
    <property type="entry name" value="VEFS-box_EMF2-like"/>
    <property type="match status" value="1"/>
</dbReference>
<evidence type="ECO:0000256" key="5">
    <source>
        <dbReference type="ARBA" id="ARBA00022853"/>
    </source>
</evidence>
<proteinExistence type="inferred from homology"/>
<dbReference type="GO" id="GO:0008270">
    <property type="term" value="F:zinc ion binding"/>
    <property type="evidence" value="ECO:0007669"/>
    <property type="project" value="UniProtKB-KW"/>
</dbReference>
<dbReference type="HOGENOM" id="CLU_036972_0_0_1"/>
<dbReference type="GO" id="GO:0031490">
    <property type="term" value="F:chromatin DNA binding"/>
    <property type="evidence" value="ECO:0007669"/>
    <property type="project" value="TreeGrafter"/>
</dbReference>
<keyword evidence="3" id="KW-0863">Zinc-finger</keyword>
<dbReference type="PANTHER" id="PTHR22597">
    <property type="entry name" value="POLYCOMB GROUP PROTEIN"/>
    <property type="match status" value="1"/>
</dbReference>
<keyword evidence="7" id="KW-0804">Transcription</keyword>
<evidence type="ECO:0000259" key="10">
    <source>
        <dbReference type="Pfam" id="PF23320"/>
    </source>
</evidence>
<evidence type="ECO:0000256" key="8">
    <source>
        <dbReference type="SAM" id="MobiDB-lite"/>
    </source>
</evidence>
<evidence type="ECO:0000256" key="3">
    <source>
        <dbReference type="ARBA" id="ARBA00022771"/>
    </source>
</evidence>
<evidence type="ECO:0000256" key="1">
    <source>
        <dbReference type="ARBA" id="ARBA00007416"/>
    </source>
</evidence>
<accession>F0WMB0</accession>
<dbReference type="InterPro" id="IPR019135">
    <property type="entry name" value="Polycomb_protein_VEFS-Box"/>
</dbReference>
<evidence type="ECO:0000256" key="6">
    <source>
        <dbReference type="ARBA" id="ARBA00023015"/>
    </source>
</evidence>
<dbReference type="AlphaFoldDB" id="F0WMB0"/>
<organism evidence="11">
    <name type="scientific">Albugo laibachii Nc14</name>
    <dbReference type="NCBI Taxonomy" id="890382"/>
    <lineage>
        <taxon>Eukaryota</taxon>
        <taxon>Sar</taxon>
        <taxon>Stramenopiles</taxon>
        <taxon>Oomycota</taxon>
        <taxon>Peronosporomycetes</taxon>
        <taxon>Albuginales</taxon>
        <taxon>Albuginaceae</taxon>
        <taxon>Albugo</taxon>
    </lineage>
</organism>
<feature type="domain" description="Polycomb protein VEFS-Box" evidence="9">
    <location>
        <begin position="449"/>
        <end position="565"/>
    </location>
</feature>
<evidence type="ECO:0000256" key="4">
    <source>
        <dbReference type="ARBA" id="ARBA00022833"/>
    </source>
</evidence>
<feature type="domain" description="Polycomb protein SUZ12-like zinc finger" evidence="10">
    <location>
        <begin position="310"/>
        <end position="374"/>
    </location>
</feature>
<evidence type="ECO:0000256" key="7">
    <source>
        <dbReference type="ARBA" id="ARBA00023163"/>
    </source>
</evidence>
<protein>
    <submittedName>
        <fullName evidence="11">Polycomb protein putative</fullName>
    </submittedName>
</protein>
<dbReference type="PANTHER" id="PTHR22597:SF0">
    <property type="entry name" value="POLYCOMB PROTEIN SUZ12"/>
    <property type="match status" value="1"/>
</dbReference>
<reference evidence="11" key="1">
    <citation type="journal article" date="2011" name="PLoS Biol.">
        <title>Gene gain and loss during evolution of obligate parasitism in the white rust pathogen of Arabidopsis thaliana.</title>
        <authorList>
            <person name="Kemen E."/>
            <person name="Gardiner A."/>
            <person name="Schultz-Larsen T."/>
            <person name="Kemen A.C."/>
            <person name="Balmuth A.L."/>
            <person name="Robert-Seilaniantz A."/>
            <person name="Bailey K."/>
            <person name="Holub E."/>
            <person name="Studholme D.J."/>
            <person name="Maclean D."/>
            <person name="Jones J.D."/>
        </authorList>
    </citation>
    <scope>NUCLEOTIDE SEQUENCE</scope>
</reference>
<keyword evidence="2" id="KW-0479">Metal-binding</keyword>
<sequence>MSSKRKRGAFASKRTLNEFETPSQDEQKAYNSLEEKVENEFIAAYHGVTALYKWLEVKHIQSPLFLPRTLQYRQRQAEKLKSAEIIYICDDSPLYPGATLRSWKLELSTYTLHLLRKEFKKVGLRLVMYSKNVKDEAIGNFEMLATCTFPVPLNCGISLPSKFVQKASRNGVIVLVIQLIELDTATDKKPNAMVFQRPSTTTFVQEDEINSFHTDRNRVLCAGPVALDPRHPRRSNIAVELKSVTLSTDKTDSLLVKCKFLILWEAIDKASKTKKLSNLLHKKENLWNANDTFTAIQSRKKAVEQTVNEPVWFHYLFDKNLRRRNEFRNDLVCPWCNMLTASLRGLLTHLTCSHDRLHFSFEIGHDLTPHIHVKRQEYQFQHPQKLQTKPDGDEKVHPFQNYYNYIAPERYKRFGSANQSTKCLLPQQMQMLEELEDYRKQEQSSEFHEQLKKRQYFHSRTGAVVLDHEKDYDSDEDIDESWIITQSEKLLDEFEDVSLEEKEFMKRWNRHLKKYRILADFMVASACRLFAKENASWLVENGLRYPFLLHLFNLWDNSLLHARAILECMIIMDDIAEKEKTGESPEASEHPIKESKNLDLGNGVIDTTQD</sequence>
<dbReference type="Pfam" id="PF09733">
    <property type="entry name" value="VEFS-Box"/>
    <property type="match status" value="1"/>
</dbReference>
<feature type="region of interest" description="Disordered" evidence="8">
    <location>
        <begin position="1"/>
        <end position="27"/>
    </location>
</feature>